<reference evidence="3 4" key="1">
    <citation type="journal article" date="2019" name="Sci. Rep.">
        <title>Comparative genomics of chytrid fungi reveal insights into the obligate biotrophic and pathogenic lifestyle of Synchytrium endobioticum.</title>
        <authorList>
            <person name="van de Vossenberg B.T.L.H."/>
            <person name="Warris S."/>
            <person name="Nguyen H.D.T."/>
            <person name="van Gent-Pelzer M.P.E."/>
            <person name="Joly D.L."/>
            <person name="van de Geest H.C."/>
            <person name="Bonants P.J.M."/>
            <person name="Smith D.S."/>
            <person name="Levesque C.A."/>
            <person name="van der Lee T.A.J."/>
        </authorList>
    </citation>
    <scope>NUCLEOTIDE SEQUENCE [LARGE SCALE GENOMIC DNA]</scope>
    <source>
        <strain evidence="3 4">JEL517</strain>
    </source>
</reference>
<keyword evidence="2" id="KW-0732">Signal</keyword>
<gene>
    <name evidence="3" type="ORF">SmJEL517_g06162</name>
</gene>
<sequence>MTLKIAAALVVCLFGGTLGLPGGAPFCDQTTQTLGFLNKHGKDSTAKYTITSRWVSNDSDRTCHQDTYKTQSYKSAQTFTAGQAMKLTLSGTSNIGGLIFGGQDANKRFVGGVTAPTTGSFKVCNAGVGGGFSITHSSLNALTTLDIPFTPPAGTIGPLTVVSLATVGSIGTPWGTAMLTLQAGGGGGGAGGGGNTTAPSPAGNQAQPSAAPAAQSKAPVVVSVAPIAPAAQSAAPAPLQTDTGGKVGDTKPPPVAPALYSPKPDPVGFVKLQETGGVNKLAATPSPKPQQTLKAKNKNKANKKKKHTPNNTAAAPKATATGK</sequence>
<keyword evidence="4" id="KW-1185">Reference proteome</keyword>
<protein>
    <recommendedName>
        <fullName evidence="5">Reelin domain-containing protein</fullName>
    </recommendedName>
</protein>
<evidence type="ECO:0000313" key="4">
    <source>
        <dbReference type="Proteomes" id="UP000319731"/>
    </source>
</evidence>
<feature type="compositionally biased region" description="Gly residues" evidence="1">
    <location>
        <begin position="186"/>
        <end position="195"/>
    </location>
</feature>
<name>A0A507BS62_9FUNG</name>
<dbReference type="AlphaFoldDB" id="A0A507BS62"/>
<feature type="region of interest" description="Disordered" evidence="1">
    <location>
        <begin position="186"/>
        <end position="214"/>
    </location>
</feature>
<feature type="chain" id="PRO_5021364775" description="Reelin domain-containing protein" evidence="2">
    <location>
        <begin position="20"/>
        <end position="323"/>
    </location>
</feature>
<dbReference type="GeneID" id="42007385"/>
<feature type="signal peptide" evidence="2">
    <location>
        <begin position="1"/>
        <end position="19"/>
    </location>
</feature>
<evidence type="ECO:0008006" key="5">
    <source>
        <dbReference type="Google" id="ProtNLM"/>
    </source>
</evidence>
<organism evidence="3 4">
    <name type="scientific">Synchytrium microbalum</name>
    <dbReference type="NCBI Taxonomy" id="1806994"/>
    <lineage>
        <taxon>Eukaryota</taxon>
        <taxon>Fungi</taxon>
        <taxon>Fungi incertae sedis</taxon>
        <taxon>Chytridiomycota</taxon>
        <taxon>Chytridiomycota incertae sedis</taxon>
        <taxon>Chytridiomycetes</taxon>
        <taxon>Synchytriales</taxon>
        <taxon>Synchytriaceae</taxon>
        <taxon>Synchytrium</taxon>
    </lineage>
</organism>
<evidence type="ECO:0000313" key="3">
    <source>
        <dbReference type="EMBL" id="TPX30221.1"/>
    </source>
</evidence>
<evidence type="ECO:0000256" key="2">
    <source>
        <dbReference type="SAM" id="SignalP"/>
    </source>
</evidence>
<evidence type="ECO:0000256" key="1">
    <source>
        <dbReference type="SAM" id="MobiDB-lite"/>
    </source>
</evidence>
<dbReference type="EMBL" id="QEAO01000084">
    <property type="protein sequence ID" value="TPX30221.1"/>
    <property type="molecule type" value="Genomic_DNA"/>
</dbReference>
<feature type="compositionally biased region" description="Low complexity" evidence="1">
    <location>
        <begin position="309"/>
        <end position="323"/>
    </location>
</feature>
<feature type="region of interest" description="Disordered" evidence="1">
    <location>
        <begin position="231"/>
        <end position="323"/>
    </location>
</feature>
<dbReference type="RefSeq" id="XP_031021931.1">
    <property type="nucleotide sequence ID" value="XM_031172088.1"/>
</dbReference>
<feature type="compositionally biased region" description="Low complexity" evidence="1">
    <location>
        <begin position="198"/>
        <end position="214"/>
    </location>
</feature>
<comment type="caution">
    <text evidence="3">The sequence shown here is derived from an EMBL/GenBank/DDBJ whole genome shotgun (WGS) entry which is preliminary data.</text>
</comment>
<dbReference type="Proteomes" id="UP000319731">
    <property type="component" value="Unassembled WGS sequence"/>
</dbReference>
<proteinExistence type="predicted"/>
<feature type="compositionally biased region" description="Basic residues" evidence="1">
    <location>
        <begin position="295"/>
        <end position="308"/>
    </location>
</feature>
<accession>A0A507BS62</accession>